<feature type="compositionally biased region" description="Basic and acidic residues" evidence="1">
    <location>
        <begin position="29"/>
        <end position="47"/>
    </location>
</feature>
<feature type="compositionally biased region" description="Low complexity" evidence="1">
    <location>
        <begin position="1"/>
        <end position="14"/>
    </location>
</feature>
<reference evidence="2 3" key="1">
    <citation type="submission" date="2015-02" db="EMBL/GenBank/DDBJ databases">
        <authorList>
            <person name="Gomez-Escribano P.J."/>
        </authorList>
    </citation>
    <scope>NUCLEOTIDE SEQUENCE [LARGE SCALE GENOMIC DNA]</scope>
    <source>
        <strain evidence="3">C34 (DSM 42122 / NRRL B-24963)</strain>
    </source>
</reference>
<protein>
    <submittedName>
        <fullName evidence="2">Uncharacterized protein</fullName>
    </submittedName>
</protein>
<dbReference type="EMBL" id="LN831790">
    <property type="protein sequence ID" value="CQR62971.1"/>
    <property type="molecule type" value="Genomic_DNA"/>
</dbReference>
<organism evidence="2 3">
    <name type="scientific">Streptomyces leeuwenhoekii</name>
    <dbReference type="NCBI Taxonomy" id="1437453"/>
    <lineage>
        <taxon>Bacteria</taxon>
        <taxon>Bacillati</taxon>
        <taxon>Actinomycetota</taxon>
        <taxon>Actinomycetes</taxon>
        <taxon>Kitasatosporales</taxon>
        <taxon>Streptomycetaceae</taxon>
        <taxon>Streptomyces</taxon>
    </lineage>
</organism>
<dbReference type="Proteomes" id="UP000035016">
    <property type="component" value="Chromosome Chromosome"/>
</dbReference>
<accession>A0A0F7W1X0</accession>
<dbReference type="AlphaFoldDB" id="A0A0F7W1X0"/>
<evidence type="ECO:0000313" key="2">
    <source>
        <dbReference type="EMBL" id="CQR62971.1"/>
    </source>
</evidence>
<gene>
    <name evidence="2" type="primary">sle_35100</name>
</gene>
<evidence type="ECO:0000256" key="1">
    <source>
        <dbReference type="SAM" id="MobiDB-lite"/>
    </source>
</evidence>
<sequence>MNALAGHSAAVAAGGRDGQPSGIFAHAKKTPDHADTAGHVRRDDPLRARKRAAGQGGARVSPPRRGRGRAGQWGCREVPERRPVAVVSLPGGRGPAVL</sequence>
<feature type="region of interest" description="Disordered" evidence="1">
    <location>
        <begin position="1"/>
        <end position="78"/>
    </location>
</feature>
<proteinExistence type="predicted"/>
<name>A0A0F7W1X0_STRLW</name>
<dbReference type="KEGG" id="sle:sle_35100"/>
<evidence type="ECO:0000313" key="3">
    <source>
        <dbReference type="Proteomes" id="UP000035016"/>
    </source>
</evidence>